<feature type="region of interest" description="Disordered" evidence="5">
    <location>
        <begin position="128"/>
        <end position="169"/>
    </location>
</feature>
<name>A0A4D8QH07_AZOBR</name>
<keyword evidence="4" id="KW-0456">Lyase</keyword>
<dbReference type="InterPro" id="IPR011057">
    <property type="entry name" value="Mss4-like_sf"/>
</dbReference>
<protein>
    <submittedName>
        <fullName evidence="7">GFA family protein</fullName>
    </submittedName>
</protein>
<evidence type="ECO:0000256" key="2">
    <source>
        <dbReference type="ARBA" id="ARBA00022723"/>
    </source>
</evidence>
<dbReference type="PROSITE" id="PS51891">
    <property type="entry name" value="CENP_V_GFA"/>
    <property type="match status" value="1"/>
</dbReference>
<dbReference type="AlphaFoldDB" id="A0A4D8QH07"/>
<reference evidence="7 8" key="1">
    <citation type="submission" date="2018-09" db="EMBL/GenBank/DDBJ databases">
        <title>Whole genome based analysis of evolution and adaptive divergence in Indian and Brazilian strains of Azospirillum brasilense.</title>
        <authorList>
            <person name="Singh C."/>
            <person name="Tripathi A.K."/>
        </authorList>
    </citation>
    <scope>NUCLEOTIDE SEQUENCE [LARGE SCALE GENOMIC DNA]</scope>
    <source>
        <strain evidence="7 8">MTCC4036</strain>
        <plasmid evidence="7 8">p2</plasmid>
    </source>
</reference>
<keyword evidence="2" id="KW-0479">Metal-binding</keyword>
<feature type="compositionally biased region" description="Basic and acidic residues" evidence="5">
    <location>
        <begin position="146"/>
        <end position="169"/>
    </location>
</feature>
<dbReference type="Gene3D" id="2.170.150.70">
    <property type="match status" value="1"/>
</dbReference>
<organism evidence="7 8">
    <name type="scientific">Azospirillum brasilense</name>
    <dbReference type="NCBI Taxonomy" id="192"/>
    <lineage>
        <taxon>Bacteria</taxon>
        <taxon>Pseudomonadati</taxon>
        <taxon>Pseudomonadota</taxon>
        <taxon>Alphaproteobacteria</taxon>
        <taxon>Rhodospirillales</taxon>
        <taxon>Azospirillaceae</taxon>
        <taxon>Azospirillum</taxon>
    </lineage>
</organism>
<keyword evidence="3" id="KW-0862">Zinc</keyword>
<dbReference type="Pfam" id="PF04828">
    <property type="entry name" value="GFA"/>
    <property type="match status" value="1"/>
</dbReference>
<evidence type="ECO:0000256" key="3">
    <source>
        <dbReference type="ARBA" id="ARBA00022833"/>
    </source>
</evidence>
<evidence type="ECO:0000313" key="8">
    <source>
        <dbReference type="Proteomes" id="UP000298596"/>
    </source>
</evidence>
<dbReference type="GO" id="GO:0046872">
    <property type="term" value="F:metal ion binding"/>
    <property type="evidence" value="ECO:0007669"/>
    <property type="project" value="UniProtKB-KW"/>
</dbReference>
<geneLocation type="plasmid" evidence="7">
    <name>p2</name>
</geneLocation>
<comment type="similarity">
    <text evidence="1">Belongs to the Gfa family.</text>
</comment>
<dbReference type="InterPro" id="IPR006913">
    <property type="entry name" value="CENP-V/GFA"/>
</dbReference>
<evidence type="ECO:0000259" key="6">
    <source>
        <dbReference type="PROSITE" id="PS51891"/>
    </source>
</evidence>
<evidence type="ECO:0000256" key="5">
    <source>
        <dbReference type="SAM" id="MobiDB-lite"/>
    </source>
</evidence>
<dbReference type="PANTHER" id="PTHR33337:SF44">
    <property type="entry name" value="DUF636 DOMAIN PROTEIN (AFU_ORTHOLOGUE AFUA_1G09754)"/>
    <property type="match status" value="1"/>
</dbReference>
<dbReference type="EMBL" id="CP032332">
    <property type="protein sequence ID" value="QCO05112.1"/>
    <property type="molecule type" value="Genomic_DNA"/>
</dbReference>
<dbReference type="Proteomes" id="UP000298596">
    <property type="component" value="Plasmid p2"/>
</dbReference>
<dbReference type="PANTHER" id="PTHR33337">
    <property type="entry name" value="GFA DOMAIN-CONTAINING PROTEIN"/>
    <property type="match status" value="1"/>
</dbReference>
<evidence type="ECO:0000256" key="1">
    <source>
        <dbReference type="ARBA" id="ARBA00005495"/>
    </source>
</evidence>
<dbReference type="GO" id="GO:0016846">
    <property type="term" value="F:carbon-sulfur lyase activity"/>
    <property type="evidence" value="ECO:0007669"/>
    <property type="project" value="InterPro"/>
</dbReference>
<dbReference type="SUPFAM" id="SSF51316">
    <property type="entry name" value="Mss4-like"/>
    <property type="match status" value="1"/>
</dbReference>
<gene>
    <name evidence="7" type="ORF">D3867_24275</name>
</gene>
<keyword evidence="7" id="KW-0614">Plasmid</keyword>
<sequence length="169" mass="18134">MKLDGSCHCGAVRFSVDAYAPVPYLRCHCSICRKTAGGGGYAINLGAKADTLEVTGAEHITVFHARIDGEESPGERRFCARCGSALWVSDPRWPELVHPFASAIDSPLPEAPAHVHMMLGSKANWVPVEAGPGDERSDDYPPESLEEWHRAHGMLDDGKQEGGKPDGGA</sequence>
<evidence type="ECO:0000256" key="4">
    <source>
        <dbReference type="ARBA" id="ARBA00023239"/>
    </source>
</evidence>
<proteinExistence type="inferred from homology"/>
<evidence type="ECO:0000313" key="7">
    <source>
        <dbReference type="EMBL" id="QCO05112.1"/>
    </source>
</evidence>
<accession>A0A4D8QH07</accession>
<feature type="domain" description="CENP-V/GFA" evidence="6">
    <location>
        <begin position="3"/>
        <end position="134"/>
    </location>
</feature>